<dbReference type="PROSITE" id="PS50213">
    <property type="entry name" value="FAS1"/>
    <property type="match status" value="2"/>
</dbReference>
<keyword evidence="1" id="KW-0175">Coiled coil</keyword>
<dbReference type="OrthoDB" id="286301at2759"/>
<dbReference type="RefSeq" id="XP_038749105.1">
    <property type="nucleotide sequence ID" value="XM_038885906.1"/>
</dbReference>
<gene>
    <name evidence="5" type="ORF">CkaCkLH20_03187</name>
</gene>
<reference evidence="5" key="1">
    <citation type="submission" date="2020-03" db="EMBL/GenBank/DDBJ databases">
        <authorList>
            <person name="He L."/>
        </authorList>
    </citation>
    <scope>NUCLEOTIDE SEQUENCE</scope>
    <source>
        <strain evidence="5">CkLH20</strain>
    </source>
</reference>
<dbReference type="PANTHER" id="PTHR32114">
    <property type="entry name" value="ABC TRANSPORTER ABCH.3"/>
    <property type="match status" value="1"/>
</dbReference>
<name>A0A9P6LKQ5_9PEZI</name>
<feature type="domain" description="FAS1" evidence="4">
    <location>
        <begin position="169"/>
        <end position="297"/>
    </location>
</feature>
<dbReference type="Pfam" id="PF06985">
    <property type="entry name" value="HET"/>
    <property type="match status" value="1"/>
</dbReference>
<dbReference type="GO" id="GO:0003677">
    <property type="term" value="F:DNA binding"/>
    <property type="evidence" value="ECO:0007669"/>
    <property type="project" value="UniProtKB-ARBA"/>
</dbReference>
<dbReference type="PANTHER" id="PTHR32114:SF2">
    <property type="entry name" value="ABC TRANSPORTER ABCH.3"/>
    <property type="match status" value="1"/>
</dbReference>
<dbReference type="GeneID" id="62158980"/>
<sequence length="1906" mass="209875">MQLKGFLPLAFAALAAAAEPLAAVLKTHNASLSTFNAMLAMVPAISQSLATSKDFTILAPSDDAFVKAMQLDPTFAQKATNVTFVTDLLMYHVVTGKTTSSAFSSKPKFAATMFETPFANVTGTQKVELAKMAGKAVVFSGYKQMSIVSTPDISFTGGVLHVLDSVLTFPGTPAETALNSGLTSMAGALTKAGLVDGVNSLQAATVFAPTNAAFQAIGLTAAQMQPQDLAKILQYHVVTNQVRFSSGITTKMGFKSLMGEKVTLRKEQGSVFANSARVTVSDIITSDGVMHVIDSVLNPAQPKLTPQTSSATSPSAFNGAVSAANAPFAELVRPTANFVLAVTSSARTVKISLGSAVLGFLGCLAVVMLDLHFKHHDLDRVRQTAQWIVAEAERYQVGRVVVCGDLLTSRTTQSTHVLSACYRFISLLSDVVPRVHILLGNHDLAYRRDYETTALDAFNMKRLAPYVSLHSAVTRCEWDGRSVLLLPFREEQNELTDAVAALDPSEASHTVAFAHLAINKAITQRCVVSPDVRKPRAVNSVTYHGFTGPDRFAALARTFTGHFHSHQTITQKNCSSNTVNLQGSVTYLGSPLQLSWADLQDEQRGVVLFDPETLEHELLINPHAVGYRTADLQQVLDGEIEESDMTDKHVMLLGKLTHLKYVTARDKLLSLGVRSVRPWTPSGFALQNERLSSGGLGASVPASDLNLQHLGEPTERGECPGTITPTDGITGTDSDGEPRAERLDMSTEAREYVESLDLDESLLSRRDELVRVGQRIIQRSRDIADEDDEAEIAYEDFLDSSSQASGTRTANKVTDLCADVFVAEPLTLTITNFLAVQDTTTVDFREDIKRGLNFLVGDNGSGKSTLIEAMVWCQFGQCLRGGLAVNDVVNDKAGKNCSVVLEFANGYSIARYRKHKTYKNRVVVSLHGEPQLQLEHPDARTTQAAINELLGTDYETYVRTIVLSQESAAGLLNSTPAQRRELIESSLGLSILDDCGRASRLLLKKVDTEVSEVTSKSNSLLRTVEYHERHLHDLSRTYRRIEAEAEEAVITFQAADRDFSEKRGQRFEPDMSIRSKISELQSQIRTEEEDLQRLKGLFDRTRAKALQEKALQEKARQEKAHARARSWPDWLHRQLDQRLEKVASAHPTSWRKFLQSIELMALHLLSATLRSLGVVPRVPKDSPCEGSDHIRDQEHEATIRSLLQDIDHITSRLESLKQEESVSVNHLVTMNEQFEQTMRTQKALDALQQEVIRKQTDAATYKALAEKAQLSLHILHSEHDELTVKLGELAANRELFAFWSSTLAKRSRGASSSSSSTSAATTANSFREQILQKSLGELNVLLAKVLTTLYDDTWHARMATGVLQSLFDSESADETTDTSLSGSVLGPNLAVRSSLAYSKRSSGERKRVDLALFFALLQLSRARSAHRAHYVLVDEVFDNLDKQGTAAVVKWCGVMSQTVVRWMIVITHNQVLVGQDLEQYVGRAVIAEARMGQGGTESAAIKIVPSPTKLNAIMSSSLYTQLPLAHPDRQIRLLRPEPPSPDHDDPIFSLAVHDFDENSYPQYIAISYTWGLPVPLLPIVVNGHKVKVHLNCWYALWQMRYHGYTNENFWIDSICINQCDNHEKAVQVSMMGAIFSSAQWVASCVGTGDKIGSLRKILEAGDSRAIVKAGGELDELPYFERVWILQEMFLARDITLAASCSASSFKNLTFDTLTQGTNHDLVTRRYLDFHGLTGTSTITFYDSFYDAVAALKNDTLDHVLMNAVHPEAPSIVGSAFRTVFVVDAFISPSKPLVVATRRDAADPPRSVAVLYPAVANYTDTSRWPDVVRVTSGGLVQIARDLVEGVYDSAIIYRDTALANADVLRIDEELGSPDDAWLLLGRSRTYTNSVLAWPDAPVTWQWKKQWY</sequence>
<dbReference type="InterPro" id="IPR029052">
    <property type="entry name" value="Metallo-depent_PP-like"/>
</dbReference>
<dbReference type="InterPro" id="IPR036378">
    <property type="entry name" value="FAS1_dom_sf"/>
</dbReference>
<comment type="caution">
    <text evidence="5">The sequence shown here is derived from an EMBL/GenBank/DDBJ whole genome shotgun (WGS) entry which is preliminary data.</text>
</comment>
<dbReference type="SUPFAM" id="SSF56300">
    <property type="entry name" value="Metallo-dependent phosphatases"/>
    <property type="match status" value="1"/>
</dbReference>
<feature type="signal peptide" evidence="3">
    <location>
        <begin position="1"/>
        <end position="17"/>
    </location>
</feature>
<keyword evidence="6" id="KW-1185">Reference proteome</keyword>
<dbReference type="Pfam" id="PF02469">
    <property type="entry name" value="Fasciclin"/>
    <property type="match status" value="2"/>
</dbReference>
<feature type="domain" description="FAS1" evidence="4">
    <location>
        <begin position="19"/>
        <end position="167"/>
    </location>
</feature>
<dbReference type="InterPro" id="IPR000782">
    <property type="entry name" value="FAS1_domain"/>
</dbReference>
<dbReference type="InterPro" id="IPR010730">
    <property type="entry name" value="HET"/>
</dbReference>
<dbReference type="Gene3D" id="3.60.21.10">
    <property type="match status" value="1"/>
</dbReference>
<dbReference type="SUPFAM" id="SSF82153">
    <property type="entry name" value="FAS1 domain"/>
    <property type="match status" value="2"/>
</dbReference>
<dbReference type="Pfam" id="PF13476">
    <property type="entry name" value="AAA_23"/>
    <property type="match status" value="1"/>
</dbReference>
<dbReference type="GO" id="GO:0016887">
    <property type="term" value="F:ATP hydrolysis activity"/>
    <property type="evidence" value="ECO:0007669"/>
    <property type="project" value="InterPro"/>
</dbReference>
<feature type="compositionally biased region" description="Low complexity" evidence="2">
    <location>
        <begin position="720"/>
        <end position="733"/>
    </location>
</feature>
<proteinExistence type="predicted"/>
<feature type="coiled-coil region" evidence="1">
    <location>
        <begin position="1077"/>
        <end position="1104"/>
    </location>
</feature>
<evidence type="ECO:0000256" key="1">
    <source>
        <dbReference type="SAM" id="Coils"/>
    </source>
</evidence>
<keyword evidence="3" id="KW-0732">Signal</keyword>
<dbReference type="EMBL" id="JAATWM020000007">
    <property type="protein sequence ID" value="KAF9879644.1"/>
    <property type="molecule type" value="Genomic_DNA"/>
</dbReference>
<evidence type="ECO:0000256" key="2">
    <source>
        <dbReference type="SAM" id="MobiDB-lite"/>
    </source>
</evidence>
<feature type="compositionally biased region" description="Basic and acidic residues" evidence="2">
    <location>
        <begin position="736"/>
        <end position="747"/>
    </location>
</feature>
<dbReference type="FunFam" id="2.30.180.10:FF:000032">
    <property type="entry name" value="Fasciclin domain-containing protein, putative"/>
    <property type="match status" value="1"/>
</dbReference>
<protein>
    <recommendedName>
        <fullName evidence="4">FAS1 domain-containing protein</fullName>
    </recommendedName>
</protein>
<dbReference type="Gene3D" id="3.40.50.300">
    <property type="entry name" value="P-loop containing nucleotide triphosphate hydrolases"/>
    <property type="match status" value="2"/>
</dbReference>
<feature type="chain" id="PRO_5040514739" description="FAS1 domain-containing protein" evidence="3">
    <location>
        <begin position="18"/>
        <end position="1906"/>
    </location>
</feature>
<accession>A0A9P6LKQ5</accession>
<dbReference type="SMART" id="SM00554">
    <property type="entry name" value="FAS1"/>
    <property type="match status" value="2"/>
</dbReference>
<dbReference type="SUPFAM" id="SSF52540">
    <property type="entry name" value="P-loop containing nucleoside triphosphate hydrolases"/>
    <property type="match status" value="1"/>
</dbReference>
<dbReference type="InterPro" id="IPR027417">
    <property type="entry name" value="P-loop_NTPase"/>
</dbReference>
<evidence type="ECO:0000313" key="6">
    <source>
        <dbReference type="Proteomes" id="UP000781932"/>
    </source>
</evidence>
<reference evidence="5" key="2">
    <citation type="submission" date="2020-11" db="EMBL/GenBank/DDBJ databases">
        <title>Whole genome sequencing of Colletotrichum sp.</title>
        <authorList>
            <person name="Li H."/>
        </authorList>
    </citation>
    <scope>NUCLEOTIDE SEQUENCE</scope>
    <source>
        <strain evidence="5">CkLH20</strain>
    </source>
</reference>
<organism evidence="5 6">
    <name type="scientific">Colletotrichum karsti</name>
    <dbReference type="NCBI Taxonomy" id="1095194"/>
    <lineage>
        <taxon>Eukaryota</taxon>
        <taxon>Fungi</taxon>
        <taxon>Dikarya</taxon>
        <taxon>Ascomycota</taxon>
        <taxon>Pezizomycotina</taxon>
        <taxon>Sordariomycetes</taxon>
        <taxon>Hypocreomycetidae</taxon>
        <taxon>Glomerellales</taxon>
        <taxon>Glomerellaceae</taxon>
        <taxon>Colletotrichum</taxon>
        <taxon>Colletotrichum boninense species complex</taxon>
    </lineage>
</organism>
<evidence type="ECO:0000259" key="4">
    <source>
        <dbReference type="PROSITE" id="PS50213"/>
    </source>
</evidence>
<dbReference type="Gene3D" id="2.30.180.10">
    <property type="entry name" value="FAS1 domain"/>
    <property type="match status" value="2"/>
</dbReference>
<feature type="region of interest" description="Disordered" evidence="2">
    <location>
        <begin position="712"/>
        <end position="747"/>
    </location>
</feature>
<evidence type="ECO:0000313" key="5">
    <source>
        <dbReference type="EMBL" id="KAF9879644.1"/>
    </source>
</evidence>
<dbReference type="GO" id="GO:0006302">
    <property type="term" value="P:double-strand break repair"/>
    <property type="evidence" value="ECO:0007669"/>
    <property type="project" value="InterPro"/>
</dbReference>
<dbReference type="InterPro" id="IPR038729">
    <property type="entry name" value="Rad50/SbcC_AAA"/>
</dbReference>
<evidence type="ECO:0000256" key="3">
    <source>
        <dbReference type="SAM" id="SignalP"/>
    </source>
</evidence>
<dbReference type="Proteomes" id="UP000781932">
    <property type="component" value="Unassembled WGS sequence"/>
</dbReference>